<evidence type="ECO:0000256" key="6">
    <source>
        <dbReference type="ARBA" id="ARBA00022729"/>
    </source>
</evidence>
<organism evidence="14 15">
    <name type="scientific">Hydra vulgaris</name>
    <name type="common">Hydra</name>
    <name type="synonym">Hydra attenuata</name>
    <dbReference type="NCBI Taxonomy" id="6087"/>
    <lineage>
        <taxon>Eukaryota</taxon>
        <taxon>Metazoa</taxon>
        <taxon>Cnidaria</taxon>
        <taxon>Hydrozoa</taxon>
        <taxon>Hydroidolina</taxon>
        <taxon>Anthoathecata</taxon>
        <taxon>Aplanulata</taxon>
        <taxon>Hydridae</taxon>
        <taxon>Hydra</taxon>
    </lineage>
</organism>
<dbReference type="PRINTS" id="PR00253">
    <property type="entry name" value="GABAARECEPTR"/>
</dbReference>
<dbReference type="InterPro" id="IPR006202">
    <property type="entry name" value="Neur_chan_lig-bd"/>
</dbReference>
<dbReference type="Pfam" id="PF02931">
    <property type="entry name" value="Neur_chan_LBD"/>
    <property type="match status" value="1"/>
</dbReference>
<dbReference type="InterPro" id="IPR038050">
    <property type="entry name" value="Neuro_actylchol_rec"/>
</dbReference>
<dbReference type="InterPro" id="IPR006029">
    <property type="entry name" value="Neurotrans-gated_channel_TM"/>
</dbReference>
<keyword evidence="4" id="KW-1003">Cell membrane</keyword>
<proteinExistence type="inferred from homology"/>
<evidence type="ECO:0000256" key="10">
    <source>
        <dbReference type="ARBA" id="ARBA00023303"/>
    </source>
</evidence>
<feature type="domain" description="Neurotransmitter-gated ion-channel ligand-binding" evidence="12">
    <location>
        <begin position="1"/>
        <end position="176"/>
    </location>
</feature>
<comment type="subcellular location">
    <subcellularLocation>
        <location evidence="2">Cell membrane</location>
    </subcellularLocation>
    <subcellularLocation>
        <location evidence="1">Membrane</location>
        <topology evidence="1">Multi-pass membrane protein</topology>
    </subcellularLocation>
</comment>
<feature type="transmembrane region" description="Helical" evidence="11">
    <location>
        <begin position="325"/>
        <end position="341"/>
    </location>
</feature>
<dbReference type="Gene3D" id="1.20.58.390">
    <property type="entry name" value="Neurotransmitter-gated ion-channel transmembrane domain"/>
    <property type="match status" value="1"/>
</dbReference>
<keyword evidence="15" id="KW-0675">Receptor</keyword>
<evidence type="ECO:0000256" key="3">
    <source>
        <dbReference type="ARBA" id="ARBA00022448"/>
    </source>
</evidence>
<keyword evidence="7 11" id="KW-1133">Transmembrane helix</keyword>
<dbReference type="Pfam" id="PF02932">
    <property type="entry name" value="Neur_chan_memb"/>
    <property type="match status" value="1"/>
</dbReference>
<evidence type="ECO:0000256" key="1">
    <source>
        <dbReference type="ARBA" id="ARBA00004141"/>
    </source>
</evidence>
<keyword evidence="10 11" id="KW-0407">Ion channel</keyword>
<gene>
    <name evidence="15" type="primary">LOC101241719</name>
</gene>
<name>A0ABM4C737_HYDVU</name>
<accession>A0ABM4C737</accession>
<dbReference type="InterPro" id="IPR036719">
    <property type="entry name" value="Neuro-gated_channel_TM_sf"/>
</dbReference>
<keyword evidence="8 11" id="KW-0406">Ion transport</keyword>
<dbReference type="PRINTS" id="PR00252">
    <property type="entry name" value="NRIONCHANNEL"/>
</dbReference>
<feature type="transmembrane region" description="Helical" evidence="11">
    <location>
        <begin position="210"/>
        <end position="229"/>
    </location>
</feature>
<dbReference type="InterPro" id="IPR018000">
    <property type="entry name" value="Neurotransmitter_ion_chnl_CS"/>
</dbReference>
<dbReference type="InterPro" id="IPR006201">
    <property type="entry name" value="Neur_channel"/>
</dbReference>
<dbReference type="CDD" id="cd18987">
    <property type="entry name" value="LGIC_ECD_anion"/>
    <property type="match status" value="1"/>
</dbReference>
<dbReference type="Proteomes" id="UP001652625">
    <property type="component" value="Chromosome 07"/>
</dbReference>
<evidence type="ECO:0000256" key="8">
    <source>
        <dbReference type="ARBA" id="ARBA00023065"/>
    </source>
</evidence>
<dbReference type="GeneID" id="101241719"/>
<evidence type="ECO:0000256" key="7">
    <source>
        <dbReference type="ARBA" id="ARBA00022989"/>
    </source>
</evidence>
<dbReference type="InterPro" id="IPR036734">
    <property type="entry name" value="Neur_chan_lig-bd_sf"/>
</dbReference>
<dbReference type="Gene3D" id="2.70.170.10">
    <property type="entry name" value="Neurotransmitter-gated ion-channel ligand-binding domain"/>
    <property type="match status" value="1"/>
</dbReference>
<dbReference type="SUPFAM" id="SSF90112">
    <property type="entry name" value="Neurotransmitter-gated ion-channel transmembrane pore"/>
    <property type="match status" value="1"/>
</dbReference>
<dbReference type="CDD" id="cd19049">
    <property type="entry name" value="LGIC_TM_anion"/>
    <property type="match status" value="1"/>
</dbReference>
<feature type="transmembrane region" description="Helical" evidence="11">
    <location>
        <begin position="241"/>
        <end position="264"/>
    </location>
</feature>
<evidence type="ECO:0000313" key="14">
    <source>
        <dbReference type="Proteomes" id="UP001652625"/>
    </source>
</evidence>
<comment type="similarity">
    <text evidence="11">Belongs to the ligand-gated ion channel (TC 1.A.9) family.</text>
</comment>
<dbReference type="PANTHER" id="PTHR18945">
    <property type="entry name" value="NEUROTRANSMITTER GATED ION CHANNEL"/>
    <property type="match status" value="1"/>
</dbReference>
<keyword evidence="14" id="KW-1185">Reference proteome</keyword>
<evidence type="ECO:0000256" key="2">
    <source>
        <dbReference type="ARBA" id="ARBA00004236"/>
    </source>
</evidence>
<protein>
    <submittedName>
        <fullName evidence="15">Glycine receptor subunit alpha-2 isoform X4</fullName>
    </submittedName>
</protein>
<evidence type="ECO:0000256" key="9">
    <source>
        <dbReference type="ARBA" id="ARBA00023136"/>
    </source>
</evidence>
<feature type="domain" description="Neurotransmitter-gated ion-channel transmembrane" evidence="13">
    <location>
        <begin position="187"/>
        <end position="266"/>
    </location>
</feature>
<keyword evidence="9 11" id="KW-0472">Membrane</keyword>
<keyword evidence="5 11" id="KW-0812">Transmembrane</keyword>
<dbReference type="RefSeq" id="XP_065657424.1">
    <property type="nucleotide sequence ID" value="XM_065801352.1"/>
</dbReference>
<evidence type="ECO:0000259" key="12">
    <source>
        <dbReference type="Pfam" id="PF02931"/>
    </source>
</evidence>
<keyword evidence="6" id="KW-0732">Signal</keyword>
<sequence>MYINDMVPLENIPKHFSVDFTLRMIWEDKRLVFEDNSPEAYVAFDAQVASQIWIPNIYFPKGKRGVMHDIIAKNVFILVYKNGTVKYSQRLSVLSFCPMKFRLYPFDIQDCSFELETFAQSELYVNLKWMDKPIDRKTDLNVPDYSNVKIRTNSSTRLGDFGLNFTTLEVKFTLHRDFTLHFLRDFFPCILTVMLSWVSFYLSYKSTPARSTFGITTVLTIVTMSNNIRSTAPSSKTFRSLDYYMLICMIFVFGALVEFAVVGITDPDFSPRWKNKGKRTKKNYDIVSVKEPENKGSEPVIKKIDIGPFVLITGDQHVIDNCAKIVFPLLFLFVNAVYFAYHRIHPETVNK</sequence>
<keyword evidence="3 11" id="KW-0813">Transport</keyword>
<evidence type="ECO:0000256" key="5">
    <source>
        <dbReference type="ARBA" id="ARBA00022692"/>
    </source>
</evidence>
<dbReference type="SUPFAM" id="SSF63712">
    <property type="entry name" value="Nicotinic receptor ligand binding domain-like"/>
    <property type="match status" value="1"/>
</dbReference>
<feature type="transmembrane region" description="Helical" evidence="11">
    <location>
        <begin position="186"/>
        <end position="204"/>
    </location>
</feature>
<reference evidence="15" key="1">
    <citation type="submission" date="2025-08" db="UniProtKB">
        <authorList>
            <consortium name="RefSeq"/>
        </authorList>
    </citation>
    <scope>IDENTIFICATION</scope>
</reference>
<evidence type="ECO:0000259" key="13">
    <source>
        <dbReference type="Pfam" id="PF02932"/>
    </source>
</evidence>
<evidence type="ECO:0000256" key="11">
    <source>
        <dbReference type="RuleBase" id="RU000687"/>
    </source>
</evidence>
<dbReference type="PROSITE" id="PS00236">
    <property type="entry name" value="NEUROTR_ION_CHANNEL"/>
    <property type="match status" value="1"/>
</dbReference>
<dbReference type="RefSeq" id="XP_047122756.1">
    <property type="nucleotide sequence ID" value="XM_047266800.2"/>
</dbReference>
<evidence type="ECO:0000256" key="4">
    <source>
        <dbReference type="ARBA" id="ARBA00022475"/>
    </source>
</evidence>
<evidence type="ECO:0000313" key="15">
    <source>
        <dbReference type="RefSeq" id="XP_065657424.1"/>
    </source>
</evidence>
<dbReference type="InterPro" id="IPR006028">
    <property type="entry name" value="GABAA/Glycine_rcpt"/>
</dbReference>